<feature type="domain" description="Glycosyltransferase subfamily 4-like N-terminal" evidence="2">
    <location>
        <begin position="18"/>
        <end position="207"/>
    </location>
</feature>
<dbReference type="SUPFAM" id="SSF53756">
    <property type="entry name" value="UDP-Glycosyltransferase/glycogen phosphorylase"/>
    <property type="match status" value="1"/>
</dbReference>
<gene>
    <name evidence="3" type="ORF">NVIE_021710</name>
</gene>
<sequence>MKIAFVVTHLSYGSPGSFVRVQEIARHLDKLGVATTILTPFEEDLVNVSDVKVEFIPSSMSKIGLMSTAYKLIRKTAYSRLTSGLFLSEGSFTRMASIIEGGMQKILQKQEFDILHAVQPIAALACSALANKYDIPLVSDIHNDWPEEIAAQGLCKRDDNIYRFLHDVKQKIIDLSDAVTVVSEELKKYFVEKYRITSKPIVVVPPGGPIVSNVDNTIRERNVVYAGMVNYREHVDLFARSIPFVKEDATFYISDYGDSIKNVKNITKKIDQEVNYVWFKKRQEVLGFLLRSKLGILTSHDDITRQLGPPLKLYDYMACGLPVIANDIGGWSKMIEDEKIGLLSKDDPKHFARCIDDLLSNESLWKEMHENTLHLIGTKYKWENVAKNELIPLYKRLTRDI</sequence>
<evidence type="ECO:0000256" key="1">
    <source>
        <dbReference type="ARBA" id="ARBA00022679"/>
    </source>
</evidence>
<protein>
    <recommendedName>
        <fullName evidence="2">Glycosyltransferase subfamily 4-like N-terminal domain-containing protein</fullName>
    </recommendedName>
</protein>
<evidence type="ECO:0000313" key="3">
    <source>
        <dbReference type="EMBL" id="AIC16431.1"/>
    </source>
</evidence>
<dbReference type="PANTHER" id="PTHR46401:SF2">
    <property type="entry name" value="GLYCOSYLTRANSFERASE WBBK-RELATED"/>
    <property type="match status" value="1"/>
</dbReference>
<dbReference type="KEGG" id="nvn:NVIE_021710"/>
<dbReference type="OrthoDB" id="11757at2157"/>
<dbReference type="HOGENOM" id="CLU_009583_2_2_2"/>
<dbReference type="InterPro" id="IPR028098">
    <property type="entry name" value="Glyco_trans_4-like_N"/>
</dbReference>
<keyword evidence="4" id="KW-1185">Reference proteome</keyword>
<dbReference type="Gene3D" id="3.40.50.2000">
    <property type="entry name" value="Glycogen Phosphorylase B"/>
    <property type="match status" value="2"/>
</dbReference>
<accession>A0A060HSK7</accession>
<reference evidence="3 4" key="1">
    <citation type="journal article" date="2014" name="Int. J. Syst. Evol. Microbiol.">
        <title>Nitrososphaera viennensis gen. nov., sp. nov., an aerobic and mesophilic, ammonia-oxidizing archaeon from soil and a member of the archaeal phylum Thaumarchaeota.</title>
        <authorList>
            <person name="Stieglmeier M."/>
            <person name="Klingl A."/>
            <person name="Alves R.J."/>
            <person name="Rittmann S.K."/>
            <person name="Melcher M."/>
            <person name="Leisch N."/>
            <person name="Schleper C."/>
        </authorList>
    </citation>
    <scope>NUCLEOTIDE SEQUENCE [LARGE SCALE GENOMIC DNA]</scope>
    <source>
        <strain evidence="3">EN76</strain>
    </source>
</reference>
<dbReference type="RefSeq" id="WP_084790776.1">
    <property type="nucleotide sequence ID" value="NZ_CP007536.1"/>
</dbReference>
<dbReference type="PANTHER" id="PTHR46401">
    <property type="entry name" value="GLYCOSYLTRANSFERASE WBBK-RELATED"/>
    <property type="match status" value="1"/>
</dbReference>
<dbReference type="GO" id="GO:0016757">
    <property type="term" value="F:glycosyltransferase activity"/>
    <property type="evidence" value="ECO:0007669"/>
    <property type="project" value="TreeGrafter"/>
</dbReference>
<dbReference type="STRING" id="926571.NVIE_021710"/>
<dbReference type="Pfam" id="PF13692">
    <property type="entry name" value="Glyco_trans_1_4"/>
    <property type="match status" value="1"/>
</dbReference>
<evidence type="ECO:0000259" key="2">
    <source>
        <dbReference type="Pfam" id="PF13439"/>
    </source>
</evidence>
<evidence type="ECO:0000313" key="4">
    <source>
        <dbReference type="Proteomes" id="UP000027093"/>
    </source>
</evidence>
<proteinExistence type="predicted"/>
<dbReference type="GeneID" id="74947413"/>
<keyword evidence="1" id="KW-0808">Transferase</keyword>
<dbReference type="Pfam" id="PF13439">
    <property type="entry name" value="Glyco_transf_4"/>
    <property type="match status" value="1"/>
</dbReference>
<dbReference type="AlphaFoldDB" id="A0A060HSK7"/>
<organism evidence="3 4">
    <name type="scientific">Nitrososphaera viennensis EN76</name>
    <dbReference type="NCBI Taxonomy" id="926571"/>
    <lineage>
        <taxon>Archaea</taxon>
        <taxon>Nitrososphaerota</taxon>
        <taxon>Nitrososphaeria</taxon>
        <taxon>Nitrososphaerales</taxon>
        <taxon>Nitrososphaeraceae</taxon>
        <taxon>Nitrososphaera</taxon>
    </lineage>
</organism>
<dbReference type="EMBL" id="CP007536">
    <property type="protein sequence ID" value="AIC16431.1"/>
    <property type="molecule type" value="Genomic_DNA"/>
</dbReference>
<dbReference type="CDD" id="cd03801">
    <property type="entry name" value="GT4_PimA-like"/>
    <property type="match status" value="1"/>
</dbReference>
<name>A0A060HSK7_9ARCH</name>
<dbReference type="Proteomes" id="UP000027093">
    <property type="component" value="Chromosome"/>
</dbReference>